<dbReference type="AlphaFoldDB" id="A0A5N6NI31"/>
<gene>
    <name evidence="1" type="ORF">E3N88_20667</name>
</gene>
<reference evidence="1 2" key="1">
    <citation type="submission" date="2019-05" db="EMBL/GenBank/DDBJ databases">
        <title>Mikania micrantha, genome provides insights into the molecular mechanism of rapid growth.</title>
        <authorList>
            <person name="Liu B."/>
        </authorList>
    </citation>
    <scope>NUCLEOTIDE SEQUENCE [LARGE SCALE GENOMIC DNA]</scope>
    <source>
        <strain evidence="1">NLD-2019</strain>
        <tissue evidence="1">Leaf</tissue>
    </source>
</reference>
<protein>
    <submittedName>
        <fullName evidence="1">Uncharacterized protein</fullName>
    </submittedName>
</protein>
<name>A0A5N6NI31_9ASTR</name>
<sequence length="347" mass="39690">MESPPANPIWSRFGHLEAHHGSATSNAWVRSFEQGCGSPCHTRNECPEYQQFCEDVKQQIYELDYYHQDFFDDSYYPPSSDYETSLILSANYNSKTQSSNNFELFSVYQSEDEARIARLELRIYQIDEYLSTPNLSVQQQVHYLEMKCEFLKMKIQIEESISPLPEDIRSCWEEEVVEMNTTSNFSPDEEPRVECLVVDDESETIIVLPNPPSKLISLINKCGNDYLKTRINNVKSQHIRQAIMEGIHINIYFRSMCSSLTPIINGSVMKQWDSGCLGGGVFEQFMCSYGMLCEIFGGVLNAMFGIRAFTVRETDLKRESYEGNKIWKILVGVGNAGRVGYSAGITF</sequence>
<organism evidence="1 2">
    <name type="scientific">Mikania micrantha</name>
    <name type="common">bitter vine</name>
    <dbReference type="NCBI Taxonomy" id="192012"/>
    <lineage>
        <taxon>Eukaryota</taxon>
        <taxon>Viridiplantae</taxon>
        <taxon>Streptophyta</taxon>
        <taxon>Embryophyta</taxon>
        <taxon>Tracheophyta</taxon>
        <taxon>Spermatophyta</taxon>
        <taxon>Magnoliopsida</taxon>
        <taxon>eudicotyledons</taxon>
        <taxon>Gunneridae</taxon>
        <taxon>Pentapetalae</taxon>
        <taxon>asterids</taxon>
        <taxon>campanulids</taxon>
        <taxon>Asterales</taxon>
        <taxon>Asteraceae</taxon>
        <taxon>Asteroideae</taxon>
        <taxon>Heliantheae alliance</taxon>
        <taxon>Eupatorieae</taxon>
        <taxon>Mikania</taxon>
    </lineage>
</organism>
<evidence type="ECO:0000313" key="1">
    <source>
        <dbReference type="EMBL" id="KAD4888594.1"/>
    </source>
</evidence>
<dbReference type="EMBL" id="SZYD01000011">
    <property type="protein sequence ID" value="KAD4888594.1"/>
    <property type="molecule type" value="Genomic_DNA"/>
</dbReference>
<comment type="caution">
    <text evidence="1">The sequence shown here is derived from an EMBL/GenBank/DDBJ whole genome shotgun (WGS) entry which is preliminary data.</text>
</comment>
<evidence type="ECO:0000313" key="2">
    <source>
        <dbReference type="Proteomes" id="UP000326396"/>
    </source>
</evidence>
<dbReference type="Proteomes" id="UP000326396">
    <property type="component" value="Linkage Group LG19"/>
</dbReference>
<keyword evidence="2" id="KW-1185">Reference proteome</keyword>
<accession>A0A5N6NI31</accession>
<proteinExistence type="predicted"/>